<feature type="domain" description="LamG-like jellyroll fold" evidence="5">
    <location>
        <begin position="795"/>
        <end position="936"/>
    </location>
</feature>
<accession>A0ABQ4E1I9</accession>
<dbReference type="InterPro" id="IPR042837">
    <property type="entry name" value="PTX3"/>
</dbReference>
<protein>
    <recommendedName>
        <fullName evidence="5">LamG-like jellyroll fold domain-containing protein</fullName>
    </recommendedName>
</protein>
<dbReference type="PANTHER" id="PTHR46943:SF1">
    <property type="entry name" value="PENTRAXIN-RELATED PROTEIN PTX3"/>
    <property type="match status" value="1"/>
</dbReference>
<dbReference type="PANTHER" id="PTHR46943">
    <property type="entry name" value="PENTRAXIN-RELATED PROTEIN PTX3"/>
    <property type="match status" value="1"/>
</dbReference>
<dbReference type="Proteomes" id="UP000646749">
    <property type="component" value="Unassembled WGS sequence"/>
</dbReference>
<feature type="signal peptide" evidence="4">
    <location>
        <begin position="1"/>
        <end position="22"/>
    </location>
</feature>
<feature type="region of interest" description="Disordered" evidence="3">
    <location>
        <begin position="28"/>
        <end position="78"/>
    </location>
</feature>
<feature type="compositionally biased region" description="Pro residues" evidence="3">
    <location>
        <begin position="267"/>
        <end position="276"/>
    </location>
</feature>
<dbReference type="Gene3D" id="2.60.120.200">
    <property type="match status" value="2"/>
</dbReference>
<dbReference type="SMART" id="SM00560">
    <property type="entry name" value="LamGL"/>
    <property type="match status" value="2"/>
</dbReference>
<dbReference type="Pfam" id="PF13385">
    <property type="entry name" value="Laminin_G_3"/>
    <property type="match status" value="2"/>
</dbReference>
<feature type="compositionally biased region" description="Low complexity" evidence="3">
    <location>
        <begin position="285"/>
        <end position="298"/>
    </location>
</feature>
<dbReference type="InterPro" id="IPR013320">
    <property type="entry name" value="ConA-like_dom_sf"/>
</dbReference>
<proteinExistence type="predicted"/>
<keyword evidence="7" id="KW-1185">Reference proteome</keyword>
<comment type="caution">
    <text evidence="6">The sequence shown here is derived from an EMBL/GenBank/DDBJ whole genome shotgun (WGS) entry which is preliminary data.</text>
</comment>
<evidence type="ECO:0000256" key="2">
    <source>
        <dbReference type="ARBA" id="ARBA00023157"/>
    </source>
</evidence>
<dbReference type="RefSeq" id="WP_203867084.1">
    <property type="nucleotide sequence ID" value="NZ_BONW01000016.1"/>
</dbReference>
<gene>
    <name evidence="6" type="ORF">Pen02_35090</name>
</gene>
<organism evidence="6 7">
    <name type="scientific">Plantactinospora endophytica</name>
    <dbReference type="NCBI Taxonomy" id="673535"/>
    <lineage>
        <taxon>Bacteria</taxon>
        <taxon>Bacillati</taxon>
        <taxon>Actinomycetota</taxon>
        <taxon>Actinomycetes</taxon>
        <taxon>Micromonosporales</taxon>
        <taxon>Micromonosporaceae</taxon>
        <taxon>Plantactinospora</taxon>
    </lineage>
</organism>
<feature type="chain" id="PRO_5045511976" description="LamG-like jellyroll fold domain-containing protein" evidence="4">
    <location>
        <begin position="23"/>
        <end position="1412"/>
    </location>
</feature>
<evidence type="ECO:0000313" key="7">
    <source>
        <dbReference type="Proteomes" id="UP000646749"/>
    </source>
</evidence>
<feature type="domain" description="LamG-like jellyroll fold" evidence="5">
    <location>
        <begin position="1009"/>
        <end position="1150"/>
    </location>
</feature>
<evidence type="ECO:0000259" key="5">
    <source>
        <dbReference type="SMART" id="SM00560"/>
    </source>
</evidence>
<evidence type="ECO:0000256" key="3">
    <source>
        <dbReference type="SAM" id="MobiDB-lite"/>
    </source>
</evidence>
<dbReference type="SUPFAM" id="SSF49899">
    <property type="entry name" value="Concanavalin A-like lectins/glucanases"/>
    <property type="match status" value="2"/>
</dbReference>
<dbReference type="EMBL" id="BONW01000016">
    <property type="protein sequence ID" value="GIG88573.1"/>
    <property type="molecule type" value="Genomic_DNA"/>
</dbReference>
<dbReference type="InterPro" id="IPR006558">
    <property type="entry name" value="LamG-like"/>
</dbReference>
<reference evidence="6 7" key="1">
    <citation type="submission" date="2021-01" db="EMBL/GenBank/DDBJ databases">
        <title>Whole genome shotgun sequence of Plantactinospora endophytica NBRC 110450.</title>
        <authorList>
            <person name="Komaki H."/>
            <person name="Tamura T."/>
        </authorList>
    </citation>
    <scope>NUCLEOTIDE SEQUENCE [LARGE SCALE GENOMIC DNA]</scope>
    <source>
        <strain evidence="6 7">NBRC 110450</strain>
    </source>
</reference>
<feature type="region of interest" description="Disordered" evidence="3">
    <location>
        <begin position="252"/>
        <end position="306"/>
    </location>
</feature>
<keyword evidence="1 4" id="KW-0732">Signal</keyword>
<sequence>MVLSRGLVASLALLVLVPTGLAVTGPTPTVAAPATPQAPGPDGPQGRGSEAGAPDGTGQGARADGDNGSPAAVARASGRRVEIMAERSETRQVFANPDGTVTAELTVEPVRVRRGTDWVPVDTSLRAGPDGLLSPAASAVSLAFSGGGAAPLVRLADGDRRIELRWPGDLPRPVVDGDTASYPEVLPGVDLRMRATSRGYAQVLVVKTREAARNPRLARLQFGLSSRGVTLAAERSGALTAKDPDGQVVFQAPPPRMWDSPSGGPRLPMPSDPPVEPADGNRSSGARTATAGADGGAARAEHRAQGRVELSRSSLAVIPDPRLLRDPSTNFPLFVDPDFGAGLSGWGEVLEQHPGQSYWGGDGDPVAKVGFSDWEVPTVRYRSYFLFDIAWLRDRNVTVSWAKFNARAVYSASCSPRWVDLYHVGPIGPGLSWNTQPWATYLGGQNVAHGYSAACGPNWVGWDALGGVRSALGGRSPAVAFMLRAGDEGDRIAWKKFETNPNLTITYNQVPTVPTGLSGEHRACAAEPNEAYVYTAAPVLRATGSDPDGHQVKLRFEWWNRGTNTLVGSTTTLGQSSGTPFAVTVPSGAFQDGSKIRWRARALDDRDESPWTGWCDLTVDQVAPDRAPLVSSTDYPEQDLGGGLGRTGTFTFTANGVPDVARYRYWLGNSPPHVVDAANVGGAATARLTPTDWGPTDLYVQSLDRAGNPSPNITNYHFRVGRGTGPVGYWRLDGKGAETSALDGSGHGHHGTVSNSGSTPVGAAWTLGRNADALRFDGTAGHVSTGNGSTVRTDATFTVAAWVRLDDADGNWHTAVSQDGNRGSGFYLQYVPMSRSWAFAMLRSDVDAALADRAVAATPAPVGVWTHLAGVYDVATATMRLYVDGVPVASTTHGTPWHHDGGTVQIGRARHNGAPVDHWTGAVDEVRVFDRLLVDEEIRELASSPANDEGLWPMEEGQGGTAGDVSGNFRTATATGGVTWASGAVGAGSVRLDGTGHLSTAKPALRTDGSFTAAAWVLLDPAGMDGTRAILTQDGNRASGFGLKYRVDSRKWSISVPSGDIDGPSFVRAESADPARPGEWTQLVAVRDVAARQLRLYVNGSIVGTTPFDGGWHATGGLQIGRSKIAGRPAEFFTGQIDNVHVFTGVLTDDQIREEFGNPPTTAYTPFAGQFSRYTNHDGDHLTGIGAVPPGYRVEGSLGFPAAAGAANTRLLYACLLGETDGFTSADPNCEGQRRLGVLGSVYQSPPPDVPSTPIWRCRVGAAGERFDSGDPNCEGATVDGPVLGYARAYAHLVRHQHRDDHAADTGMLPGSYRPEGGLGLVALYAEPNTVRLLRCRSGTDEFLSTQAGCEGATEVKMAGYLWTAAPPGWSARQLHRCRTRAGGELFESLDPACEGQVAVRPLGYVVTTLGE</sequence>
<evidence type="ECO:0000256" key="1">
    <source>
        <dbReference type="ARBA" id="ARBA00022729"/>
    </source>
</evidence>
<keyword evidence="2" id="KW-1015">Disulfide bond</keyword>
<evidence type="ECO:0000256" key="4">
    <source>
        <dbReference type="SAM" id="SignalP"/>
    </source>
</evidence>
<name>A0ABQ4E1I9_9ACTN</name>
<evidence type="ECO:0000313" key="6">
    <source>
        <dbReference type="EMBL" id="GIG88573.1"/>
    </source>
</evidence>